<feature type="compositionally biased region" description="Basic residues" evidence="2">
    <location>
        <begin position="1042"/>
        <end position="1051"/>
    </location>
</feature>
<feature type="region of interest" description="Disordered" evidence="2">
    <location>
        <begin position="1030"/>
        <end position="1051"/>
    </location>
</feature>
<evidence type="ECO:0000313" key="3">
    <source>
        <dbReference type="EMBL" id="KZV89584.1"/>
    </source>
</evidence>
<sequence>MAHIDLARPTTGANHSFVLPVQTIDVREKDSSVAITTRKPSAKIHTVKKSQHSATIRPRSGSRPVSGIVSRYASKDYRPDLRKRHSSSPYRYRTAPDPMGTSRADAARLASAQNARAQLARMRAVKRSEKENAPRVSLRSVEKLETRLSAATSTAAALQERTNILQHQRDAHAQAKLRQQSASETQRAALLAAHSETVTALSSTVATLEGQLSEAAATILDLRKKLKAAEMRLDRFEKARDDYCERTVARKVREATTLHMKISGRYTDPVRDLVADLVCLGNVPTEHVPLVIQLVADCAGLTLSPARLVSPPSVRRFVREVGLGSEIQAAEGVNKESVSSLCFGADGTSDRKMQFMARHITAMYGDGSSQMFCLGIERPVDHTAAVTHAGWLNGIDTLADVHDGAAAAIDAPDDDKFTRPRFWKKFVATNSDHASDMGSTSNMLVWTRDDQLILFRGLDIMEAMTPEQYRDNRSAELVSLVHDLGGSSIWEGLSDDARALHLQRLDQRIARRLGLEAFNALSPEEQAEERVFVRAGCCMHKDLNAVLYATKHMATCWPETGSTPPLKLLNRDNAAAAAAGSAEAQAHAEEVSQGGAVKGCELAGCLFNNGDWKKGCGDPLRVYFTNKYTVCPTIPDTHQCRFQSTYEMARFLLRYRLDLLDFLELQRLSKTTRTFNNLEQNVWSLLNDGPTLSELVALAAYGTTIGRPYTAAIRASGLVNMMELMSLHDDLISLVQSFAQCPLILCSELQEEDFCPSTLDGSPSDDPWLPSLIADLSSQGLLPNLENVLKFFFTGAHKGWTHFSAEFLPGGAIASLSEKDRARIFIPATNDSNEGLLGTYRVWKRLRPTMRLRFFNAAVMYRRNRTRAYMRQLDPRVRRYIRKETRRRESLKLSKKEDDAHIAFTQEKRREGAEAVAKAAARVEKRECTLNEIAAIRFRSLATLLRFEENKRVTGSLLDKNILWHRYRGTVETIRKLKKTRPLPTRVAGKRALLESILRFQSIPSAFGDPDDPFSFDGSFALARASAVLASTKEPKPEHEKKTRGKKALQA</sequence>
<keyword evidence="1" id="KW-0175">Coiled coil</keyword>
<reference evidence="3 4" key="1">
    <citation type="journal article" date="2016" name="Mol. Biol. Evol.">
        <title>Comparative Genomics of Early-Diverging Mushroom-Forming Fungi Provides Insights into the Origins of Lignocellulose Decay Capabilities.</title>
        <authorList>
            <person name="Nagy L.G."/>
            <person name="Riley R."/>
            <person name="Tritt A."/>
            <person name="Adam C."/>
            <person name="Daum C."/>
            <person name="Floudas D."/>
            <person name="Sun H."/>
            <person name="Yadav J.S."/>
            <person name="Pangilinan J."/>
            <person name="Larsson K.H."/>
            <person name="Matsuura K."/>
            <person name="Barry K."/>
            <person name="Labutti K."/>
            <person name="Kuo R."/>
            <person name="Ohm R.A."/>
            <person name="Bhattacharya S.S."/>
            <person name="Shirouzu T."/>
            <person name="Yoshinaga Y."/>
            <person name="Martin F.M."/>
            <person name="Grigoriev I.V."/>
            <person name="Hibbett D.S."/>
        </authorList>
    </citation>
    <scope>NUCLEOTIDE SEQUENCE [LARGE SCALE GENOMIC DNA]</scope>
    <source>
        <strain evidence="3 4">HHB12029</strain>
    </source>
</reference>
<evidence type="ECO:0000313" key="4">
    <source>
        <dbReference type="Proteomes" id="UP000077266"/>
    </source>
</evidence>
<dbReference type="Proteomes" id="UP000077266">
    <property type="component" value="Unassembled WGS sequence"/>
</dbReference>
<dbReference type="OrthoDB" id="3052721at2759"/>
<keyword evidence="4" id="KW-1185">Reference proteome</keyword>
<dbReference type="EMBL" id="KV426069">
    <property type="protein sequence ID" value="KZV89584.1"/>
    <property type="molecule type" value="Genomic_DNA"/>
</dbReference>
<feature type="coiled-coil region" evidence="1">
    <location>
        <begin position="205"/>
        <end position="246"/>
    </location>
</feature>
<dbReference type="InParanoid" id="A0A165FVC0"/>
<feature type="coiled-coil region" evidence="1">
    <location>
        <begin position="112"/>
        <end position="161"/>
    </location>
</feature>
<gene>
    <name evidence="3" type="ORF">EXIGLDRAFT_771638</name>
</gene>
<proteinExistence type="predicted"/>
<protein>
    <submittedName>
        <fullName evidence="3">Uncharacterized protein</fullName>
    </submittedName>
</protein>
<evidence type="ECO:0000256" key="2">
    <source>
        <dbReference type="SAM" id="MobiDB-lite"/>
    </source>
</evidence>
<dbReference type="AlphaFoldDB" id="A0A165FVC0"/>
<dbReference type="STRING" id="1314781.A0A165FVC0"/>
<name>A0A165FVC0_EXIGL</name>
<organism evidence="3 4">
    <name type="scientific">Exidia glandulosa HHB12029</name>
    <dbReference type="NCBI Taxonomy" id="1314781"/>
    <lineage>
        <taxon>Eukaryota</taxon>
        <taxon>Fungi</taxon>
        <taxon>Dikarya</taxon>
        <taxon>Basidiomycota</taxon>
        <taxon>Agaricomycotina</taxon>
        <taxon>Agaricomycetes</taxon>
        <taxon>Auriculariales</taxon>
        <taxon>Exidiaceae</taxon>
        <taxon>Exidia</taxon>
    </lineage>
</organism>
<evidence type="ECO:0000256" key="1">
    <source>
        <dbReference type="SAM" id="Coils"/>
    </source>
</evidence>
<feature type="region of interest" description="Disordered" evidence="2">
    <location>
        <begin position="80"/>
        <end position="102"/>
    </location>
</feature>
<accession>A0A165FVC0</accession>